<dbReference type="HAMAP" id="MF_00636">
    <property type="entry name" value="RapZ_like"/>
    <property type="match status" value="1"/>
</dbReference>
<accession>A0ABV7HIS7</accession>
<protein>
    <submittedName>
        <fullName evidence="7">RNase adapter RapZ</fullName>
    </submittedName>
</protein>
<dbReference type="InterPro" id="IPR053930">
    <property type="entry name" value="RapZ-like_N"/>
</dbReference>
<dbReference type="Proteomes" id="UP001595548">
    <property type="component" value="Unassembled WGS sequence"/>
</dbReference>
<evidence type="ECO:0000259" key="6">
    <source>
        <dbReference type="Pfam" id="PF22740"/>
    </source>
</evidence>
<feature type="binding site" evidence="4">
    <location>
        <begin position="60"/>
        <end position="63"/>
    </location>
    <ligand>
        <name>GTP</name>
        <dbReference type="ChEBI" id="CHEBI:37565"/>
    </ligand>
</feature>
<comment type="caution">
    <text evidence="7">The sequence shown here is derived from an EMBL/GenBank/DDBJ whole genome shotgun (WGS) entry which is preliminary data.</text>
</comment>
<reference evidence="8" key="1">
    <citation type="journal article" date="2019" name="Int. J. Syst. Evol. Microbiol.">
        <title>The Global Catalogue of Microorganisms (GCM) 10K type strain sequencing project: providing services to taxonomists for standard genome sequencing and annotation.</title>
        <authorList>
            <consortium name="The Broad Institute Genomics Platform"/>
            <consortium name="The Broad Institute Genome Sequencing Center for Infectious Disease"/>
            <person name="Wu L."/>
            <person name="Ma J."/>
        </authorList>
    </citation>
    <scope>NUCLEOTIDE SEQUENCE [LARGE SCALE GENOMIC DNA]</scope>
    <source>
        <strain evidence="8">KCTC 52141</strain>
    </source>
</reference>
<keyword evidence="8" id="KW-1185">Reference proteome</keyword>
<dbReference type="PANTHER" id="PTHR30448:SF0">
    <property type="entry name" value="RNASE ADAPTER PROTEIN RAPZ"/>
    <property type="match status" value="1"/>
</dbReference>
<feature type="domain" description="RapZ-like N-terminal" evidence="5">
    <location>
        <begin position="1"/>
        <end position="157"/>
    </location>
</feature>
<dbReference type="RefSeq" id="WP_382413726.1">
    <property type="nucleotide sequence ID" value="NZ_AP031500.1"/>
</dbReference>
<dbReference type="PANTHER" id="PTHR30448">
    <property type="entry name" value="RNASE ADAPTER PROTEIN RAPZ"/>
    <property type="match status" value="1"/>
</dbReference>
<name>A0ABV7HIS7_9GAMM</name>
<sequence>MHLVIVSGLSGSGKSTALNALEDSAYNCIDNLPISLLPALVDQIQLHKDADNQNFAIGIDIRDAWQDLAMFPVAIKPLRDARLPFTVIFLDADADKIVQRFSETRRKHPLSNKHTNLTEAIETEQQLLLPMRDSADLVVDTSALNVHQLRELIKERVAEPDAEGMAVLFESFGFKHGPPNNADLVFDARCLPNPHWDPNLRSQTGIDQDVAQFLDEQPLVQDMLADVKEFLERWWPHYRANNRSYITIAIGCTGGQHRSVYLCEKLQAHFASQLDNVQVRHRELGHSTKESH</sequence>
<evidence type="ECO:0000313" key="7">
    <source>
        <dbReference type="EMBL" id="MFC3153780.1"/>
    </source>
</evidence>
<evidence type="ECO:0000259" key="5">
    <source>
        <dbReference type="Pfam" id="PF03668"/>
    </source>
</evidence>
<gene>
    <name evidence="7" type="primary">rapZ</name>
    <name evidence="7" type="ORF">ACFOEB_01065</name>
</gene>
<dbReference type="Pfam" id="PF22740">
    <property type="entry name" value="PapZ_C"/>
    <property type="match status" value="1"/>
</dbReference>
<dbReference type="InterPro" id="IPR053931">
    <property type="entry name" value="RapZ_C"/>
</dbReference>
<keyword evidence="1 4" id="KW-0547">Nucleotide-binding</keyword>
<dbReference type="SUPFAM" id="SSF52540">
    <property type="entry name" value="P-loop containing nucleoside triphosphate hydrolases"/>
    <property type="match status" value="1"/>
</dbReference>
<feature type="domain" description="RapZ C-terminal" evidence="6">
    <location>
        <begin position="165"/>
        <end position="284"/>
    </location>
</feature>
<feature type="binding site" evidence="4">
    <location>
        <begin position="8"/>
        <end position="15"/>
    </location>
    <ligand>
        <name>ATP</name>
        <dbReference type="ChEBI" id="CHEBI:30616"/>
    </ligand>
</feature>
<dbReference type="PIRSF" id="PIRSF005052">
    <property type="entry name" value="P-loopkin"/>
    <property type="match status" value="1"/>
</dbReference>
<keyword evidence="2 4" id="KW-0067">ATP-binding</keyword>
<dbReference type="InterPro" id="IPR027417">
    <property type="entry name" value="P-loop_NTPase"/>
</dbReference>
<dbReference type="Pfam" id="PF03668">
    <property type="entry name" value="RapZ-like_N"/>
    <property type="match status" value="1"/>
</dbReference>
<dbReference type="Gene3D" id="3.40.50.300">
    <property type="entry name" value="P-loop containing nucleotide triphosphate hydrolases"/>
    <property type="match status" value="1"/>
</dbReference>
<evidence type="ECO:0000256" key="3">
    <source>
        <dbReference type="ARBA" id="ARBA00023134"/>
    </source>
</evidence>
<dbReference type="InterPro" id="IPR005337">
    <property type="entry name" value="RapZ-like"/>
</dbReference>
<proteinExistence type="inferred from homology"/>
<dbReference type="NCBIfam" id="NF003828">
    <property type="entry name" value="PRK05416.1"/>
    <property type="match status" value="1"/>
</dbReference>
<dbReference type="EMBL" id="JBHRTL010000001">
    <property type="protein sequence ID" value="MFC3153780.1"/>
    <property type="molecule type" value="Genomic_DNA"/>
</dbReference>
<organism evidence="7 8">
    <name type="scientific">Gilvimarinus japonicus</name>
    <dbReference type="NCBI Taxonomy" id="1796469"/>
    <lineage>
        <taxon>Bacteria</taxon>
        <taxon>Pseudomonadati</taxon>
        <taxon>Pseudomonadota</taxon>
        <taxon>Gammaproteobacteria</taxon>
        <taxon>Cellvibrionales</taxon>
        <taxon>Cellvibrionaceae</taxon>
        <taxon>Gilvimarinus</taxon>
    </lineage>
</organism>
<evidence type="ECO:0000313" key="8">
    <source>
        <dbReference type="Proteomes" id="UP001595548"/>
    </source>
</evidence>
<evidence type="ECO:0000256" key="4">
    <source>
        <dbReference type="HAMAP-Rule" id="MF_00636"/>
    </source>
</evidence>
<evidence type="ECO:0000256" key="1">
    <source>
        <dbReference type="ARBA" id="ARBA00022741"/>
    </source>
</evidence>
<evidence type="ECO:0000256" key="2">
    <source>
        <dbReference type="ARBA" id="ARBA00022840"/>
    </source>
</evidence>
<keyword evidence="3 4" id="KW-0342">GTP-binding</keyword>